<name>A0A7W6MB23_9RHOB</name>
<feature type="domain" description="TfoX N-terminal" evidence="1">
    <location>
        <begin position="13"/>
        <end position="106"/>
    </location>
</feature>
<comment type="caution">
    <text evidence="2">The sequence shown here is derived from an EMBL/GenBank/DDBJ whole genome shotgun (WGS) entry which is preliminary data.</text>
</comment>
<gene>
    <name evidence="2" type="ORF">GGR93_003532</name>
</gene>
<dbReference type="Pfam" id="PF04993">
    <property type="entry name" value="TfoX_N"/>
    <property type="match status" value="1"/>
</dbReference>
<sequence>MSLSASDIEFAKELFSTIPDVTTRRMFGGMGLYSSGVIFALMRSDGQILIKATDGPFAERLADMGAERWTYTRKSGTKSSMPYMTLPDATLDDPAMAGQLATEALADLA</sequence>
<accession>A0A7W6MB23</accession>
<organism evidence="2 3">
    <name type="scientific">Sulfitobacter noctilucicola</name>
    <dbReference type="NCBI Taxonomy" id="1342301"/>
    <lineage>
        <taxon>Bacteria</taxon>
        <taxon>Pseudomonadati</taxon>
        <taxon>Pseudomonadota</taxon>
        <taxon>Alphaproteobacteria</taxon>
        <taxon>Rhodobacterales</taxon>
        <taxon>Roseobacteraceae</taxon>
        <taxon>Sulfitobacter</taxon>
    </lineage>
</organism>
<dbReference type="SUPFAM" id="SSF159894">
    <property type="entry name" value="YgaC/TfoX-N like"/>
    <property type="match status" value="1"/>
</dbReference>
<evidence type="ECO:0000259" key="1">
    <source>
        <dbReference type="Pfam" id="PF04993"/>
    </source>
</evidence>
<dbReference type="OrthoDB" id="1524907at2"/>
<dbReference type="InterPro" id="IPR007076">
    <property type="entry name" value="TfoX_N"/>
</dbReference>
<evidence type="ECO:0000313" key="2">
    <source>
        <dbReference type="EMBL" id="MBB4175729.1"/>
    </source>
</evidence>
<proteinExistence type="predicted"/>
<dbReference type="AlphaFoldDB" id="A0A7W6MB23"/>
<keyword evidence="3" id="KW-1185">Reference proteome</keyword>
<dbReference type="Proteomes" id="UP000565745">
    <property type="component" value="Unassembled WGS sequence"/>
</dbReference>
<dbReference type="Gene3D" id="3.30.1460.30">
    <property type="entry name" value="YgaC/TfoX-N like chaperone"/>
    <property type="match status" value="1"/>
</dbReference>
<dbReference type="RefSeq" id="WP_025054064.1">
    <property type="nucleotide sequence ID" value="NZ_JACIFU010000005.1"/>
</dbReference>
<protein>
    <submittedName>
        <fullName evidence="2">DNA transformation protein</fullName>
    </submittedName>
</protein>
<dbReference type="EMBL" id="JACIFU010000005">
    <property type="protein sequence ID" value="MBB4175729.1"/>
    <property type="molecule type" value="Genomic_DNA"/>
</dbReference>
<reference evidence="2 3" key="1">
    <citation type="submission" date="2020-08" db="EMBL/GenBank/DDBJ databases">
        <title>Genomic Encyclopedia of Type Strains, Phase IV (KMG-IV): sequencing the most valuable type-strain genomes for metagenomic binning, comparative biology and taxonomic classification.</title>
        <authorList>
            <person name="Goeker M."/>
        </authorList>
    </citation>
    <scope>NUCLEOTIDE SEQUENCE [LARGE SCALE GENOMIC DNA]</scope>
    <source>
        <strain evidence="2 3">DSM 101015</strain>
    </source>
</reference>
<evidence type="ECO:0000313" key="3">
    <source>
        <dbReference type="Proteomes" id="UP000565745"/>
    </source>
</evidence>